<protein>
    <submittedName>
        <fullName evidence="4">Lysozyme</fullName>
    </submittedName>
</protein>
<reference evidence="4 5" key="1">
    <citation type="submission" date="2016-10" db="EMBL/GenBank/DDBJ databases">
        <authorList>
            <person name="de Groot N.N."/>
        </authorList>
    </citation>
    <scope>NUCLEOTIDE SEQUENCE [LARGE SCALE GENOMIC DNA]</scope>
    <source>
        <strain evidence="4 5">AR32</strain>
    </source>
</reference>
<sequence>MKKTLFYIICPFVALIAATPFLPRPVHRAPSLSGHIVVSQDTIEPEDTSILNFANELAYYFSRHNVQDEGYEMVAAFADGKRLEVKASPYISALNVGTWKNRQRQGTGVALDSLGRTVVGTFQADTLTTGIRLDSTGTYRGDFVRLAAQGHGAYQHFNGSYFEGHWESDLRHGFGLEMQNPLGSEPRLRVGEWLSNRFWGERMRYTTERIYGIDIARYQHEQGRRRYPIDWSKMRITFLGKKSHKNVKGNADYPVSFVFIKSTEGVTIRNRYYASDYHQARKHGIRTGAYHFWRTKLGGAQQARFFLRNTLFGKGDLPPVLDVEPSDAQIRAAGGPEAMFRQIRTWLRMVEQHTGVKPILYINQRFVNMYLPVAPDIKRDYRVWIARYGEYKPDVRLAFWQLCPDGRVAGIRPEVDINVFNGYQTQFDEFLEQETIK</sequence>
<evidence type="ECO:0000256" key="2">
    <source>
        <dbReference type="ARBA" id="ARBA00022801"/>
    </source>
</evidence>
<comment type="similarity">
    <text evidence="1">Belongs to the glycosyl hydrolase 25 family.</text>
</comment>
<dbReference type="GO" id="GO:0003796">
    <property type="term" value="F:lysozyme activity"/>
    <property type="evidence" value="ECO:0007669"/>
    <property type="project" value="InterPro"/>
</dbReference>
<dbReference type="Proteomes" id="UP000236735">
    <property type="component" value="Unassembled WGS sequence"/>
</dbReference>
<dbReference type="InterPro" id="IPR018077">
    <property type="entry name" value="Glyco_hydro_fam25_subgr"/>
</dbReference>
<accession>A0A1H5WKI8</accession>
<dbReference type="AlphaFoldDB" id="A0A1H5WKI8"/>
<keyword evidence="3" id="KW-0326">Glycosidase</keyword>
<dbReference type="RefSeq" id="WP_103916074.1">
    <property type="nucleotide sequence ID" value="NZ_FNUV01000006.1"/>
</dbReference>
<dbReference type="InterPro" id="IPR002053">
    <property type="entry name" value="Glyco_hydro_25"/>
</dbReference>
<evidence type="ECO:0000256" key="1">
    <source>
        <dbReference type="ARBA" id="ARBA00010646"/>
    </source>
</evidence>
<dbReference type="GO" id="GO:0009253">
    <property type="term" value="P:peptidoglycan catabolic process"/>
    <property type="evidence" value="ECO:0007669"/>
    <property type="project" value="InterPro"/>
</dbReference>
<dbReference type="PANTHER" id="PTHR34135">
    <property type="entry name" value="LYSOZYME"/>
    <property type="match status" value="1"/>
</dbReference>
<organism evidence="4 5">
    <name type="scientific">Xylanibacter ruminicola</name>
    <name type="common">Prevotella ruminicola</name>
    <dbReference type="NCBI Taxonomy" id="839"/>
    <lineage>
        <taxon>Bacteria</taxon>
        <taxon>Pseudomonadati</taxon>
        <taxon>Bacteroidota</taxon>
        <taxon>Bacteroidia</taxon>
        <taxon>Bacteroidales</taxon>
        <taxon>Prevotellaceae</taxon>
        <taxon>Xylanibacter</taxon>
    </lineage>
</organism>
<dbReference type="SUPFAM" id="SSF82185">
    <property type="entry name" value="Histone H3 K4-specific methyltransferase SET7/9 N-terminal domain"/>
    <property type="match status" value="1"/>
</dbReference>
<dbReference type="SMART" id="SM00641">
    <property type="entry name" value="Glyco_25"/>
    <property type="match status" value="1"/>
</dbReference>
<dbReference type="PROSITE" id="PS51904">
    <property type="entry name" value="GLYCOSYL_HYDROL_F25_2"/>
    <property type="match status" value="1"/>
</dbReference>
<dbReference type="SUPFAM" id="SSF51445">
    <property type="entry name" value="(Trans)glycosidases"/>
    <property type="match status" value="1"/>
</dbReference>
<dbReference type="EMBL" id="FNUV01000006">
    <property type="protein sequence ID" value="SEF99964.1"/>
    <property type="molecule type" value="Genomic_DNA"/>
</dbReference>
<gene>
    <name evidence="4" type="ORF">SAMN05216354_2403</name>
</gene>
<dbReference type="GO" id="GO:0016998">
    <property type="term" value="P:cell wall macromolecule catabolic process"/>
    <property type="evidence" value="ECO:0007669"/>
    <property type="project" value="InterPro"/>
</dbReference>
<dbReference type="GO" id="GO:0016052">
    <property type="term" value="P:carbohydrate catabolic process"/>
    <property type="evidence" value="ECO:0007669"/>
    <property type="project" value="TreeGrafter"/>
</dbReference>
<dbReference type="InterPro" id="IPR017853">
    <property type="entry name" value="GH"/>
</dbReference>
<evidence type="ECO:0000313" key="5">
    <source>
        <dbReference type="Proteomes" id="UP000236735"/>
    </source>
</evidence>
<dbReference type="Pfam" id="PF01183">
    <property type="entry name" value="Glyco_hydro_25"/>
    <property type="match status" value="1"/>
</dbReference>
<dbReference type="PANTHER" id="PTHR34135:SF2">
    <property type="entry name" value="LYSOZYME"/>
    <property type="match status" value="1"/>
</dbReference>
<evidence type="ECO:0000256" key="3">
    <source>
        <dbReference type="ARBA" id="ARBA00023295"/>
    </source>
</evidence>
<dbReference type="Gene3D" id="3.20.20.80">
    <property type="entry name" value="Glycosidases"/>
    <property type="match status" value="1"/>
</dbReference>
<keyword evidence="2" id="KW-0378">Hydrolase</keyword>
<evidence type="ECO:0000313" key="4">
    <source>
        <dbReference type="EMBL" id="SEF99964.1"/>
    </source>
</evidence>
<proteinExistence type="inferred from homology"/>
<name>A0A1H5WKI8_XYLRU</name>